<keyword evidence="2" id="KW-1185">Reference proteome</keyword>
<gene>
    <name evidence="1" type="ORF">HOLleu_42586</name>
</gene>
<dbReference type="Gene3D" id="2.40.70.10">
    <property type="entry name" value="Acid Proteases"/>
    <property type="match status" value="1"/>
</dbReference>
<protein>
    <recommendedName>
        <fullName evidence="3">Peptidase A2 domain-containing protein</fullName>
    </recommendedName>
</protein>
<accession>A0A9Q0YAR1</accession>
<organism evidence="1 2">
    <name type="scientific">Holothuria leucospilota</name>
    <name type="common">Black long sea cucumber</name>
    <name type="synonym">Mertensiothuria leucospilota</name>
    <dbReference type="NCBI Taxonomy" id="206669"/>
    <lineage>
        <taxon>Eukaryota</taxon>
        <taxon>Metazoa</taxon>
        <taxon>Echinodermata</taxon>
        <taxon>Eleutherozoa</taxon>
        <taxon>Echinozoa</taxon>
        <taxon>Holothuroidea</taxon>
        <taxon>Aspidochirotacea</taxon>
        <taxon>Aspidochirotida</taxon>
        <taxon>Holothuriidae</taxon>
        <taxon>Holothuria</taxon>
    </lineage>
</organism>
<proteinExistence type="predicted"/>
<dbReference type="InterPro" id="IPR021109">
    <property type="entry name" value="Peptidase_aspartic_dom_sf"/>
</dbReference>
<dbReference type="Proteomes" id="UP001152320">
    <property type="component" value="Unassembled WGS sequence"/>
</dbReference>
<reference evidence="1" key="1">
    <citation type="submission" date="2021-10" db="EMBL/GenBank/DDBJ databases">
        <title>Tropical sea cucumber genome reveals ecological adaptation and Cuvierian tubules defense mechanism.</title>
        <authorList>
            <person name="Chen T."/>
        </authorList>
    </citation>
    <scope>NUCLEOTIDE SEQUENCE</scope>
    <source>
        <strain evidence="1">Nanhai2018</strain>
        <tissue evidence="1">Muscle</tissue>
    </source>
</reference>
<evidence type="ECO:0000313" key="1">
    <source>
        <dbReference type="EMBL" id="KAJ8019063.1"/>
    </source>
</evidence>
<comment type="caution">
    <text evidence="1">The sequence shown here is derived from an EMBL/GenBank/DDBJ whole genome shotgun (WGS) entry which is preliminary data.</text>
</comment>
<name>A0A9Q0YAR1_HOLLE</name>
<sequence>MVQETSHTLPAEEFFVDTITSKDVDSTWLLPLAVNGSIIPFKLDMGADVNLMPKKDYQTLRSKPRLHKVQATVNSYGGAKIPILEKCRATVSHKGSKYELAFMIVAEKDQPILGLQACEKLNLIQRVCTVETEEQLTDQTYAQLLNEYSDVFQGLGCLQYLGSTKLRWMRMSDQLFMPAERYHFG</sequence>
<dbReference type="CDD" id="cd05481">
    <property type="entry name" value="retropepsin_like_LTR_1"/>
    <property type="match status" value="1"/>
</dbReference>
<dbReference type="EMBL" id="JAIZAY010000096">
    <property type="protein sequence ID" value="KAJ8019063.1"/>
    <property type="molecule type" value="Genomic_DNA"/>
</dbReference>
<dbReference type="OrthoDB" id="775972at2759"/>
<evidence type="ECO:0000313" key="2">
    <source>
        <dbReference type="Proteomes" id="UP001152320"/>
    </source>
</evidence>
<evidence type="ECO:0008006" key="3">
    <source>
        <dbReference type="Google" id="ProtNLM"/>
    </source>
</evidence>
<dbReference type="SUPFAM" id="SSF50630">
    <property type="entry name" value="Acid proteases"/>
    <property type="match status" value="1"/>
</dbReference>
<dbReference type="AlphaFoldDB" id="A0A9Q0YAR1"/>